<keyword evidence="4" id="KW-1003">Cell membrane</keyword>
<dbReference type="NCBIfam" id="TIGR01726">
    <property type="entry name" value="HEQRo_perm_3TM"/>
    <property type="match status" value="1"/>
</dbReference>
<dbReference type="OrthoDB" id="7341446at2"/>
<dbReference type="GO" id="GO:0022857">
    <property type="term" value="F:transmembrane transporter activity"/>
    <property type="evidence" value="ECO:0007669"/>
    <property type="project" value="InterPro"/>
</dbReference>
<evidence type="ECO:0000256" key="7">
    <source>
        <dbReference type="ARBA" id="ARBA00023136"/>
    </source>
</evidence>
<sequence>MSFDWTFLASPSVAPRLLSGLFTTLELFAVSWAGGLLVAFVVVGLRAVPFPPLGWAMRFFVEYHRNVPTVVQIMVWYFGVPEILPDPIRQWINQNQSELIFAAIALSLNASAYFSEDIRSGLRAIPKTQLEAARAIGLSALSAMRYVTVPQAVRIAVPPLINRSLILFKDTSLAMVIGVAELTYQVKAIENLTFRSLEVFAAATVTYLAVSLMIMGLGAWFGRQFPPTFKA</sequence>
<dbReference type="Proteomes" id="UP000057737">
    <property type="component" value="Unassembled WGS sequence"/>
</dbReference>
<keyword evidence="3 8" id="KW-0813">Transport</keyword>
<comment type="caution">
    <text evidence="10">The sequence shown here is derived from an EMBL/GenBank/DDBJ whole genome shotgun (WGS) entry which is preliminary data.</text>
</comment>
<accession>A0A109JYT9</accession>
<dbReference type="RefSeq" id="WP_066505231.1">
    <property type="nucleotide sequence ID" value="NZ_LNCU01000041.1"/>
</dbReference>
<evidence type="ECO:0000259" key="9">
    <source>
        <dbReference type="PROSITE" id="PS50928"/>
    </source>
</evidence>
<organism evidence="10 11">
    <name type="scientific">Bradyrhizobium macuxiense</name>
    <dbReference type="NCBI Taxonomy" id="1755647"/>
    <lineage>
        <taxon>Bacteria</taxon>
        <taxon>Pseudomonadati</taxon>
        <taxon>Pseudomonadota</taxon>
        <taxon>Alphaproteobacteria</taxon>
        <taxon>Hyphomicrobiales</taxon>
        <taxon>Nitrobacteraceae</taxon>
        <taxon>Bradyrhizobium</taxon>
    </lineage>
</organism>
<evidence type="ECO:0000256" key="4">
    <source>
        <dbReference type="ARBA" id="ARBA00022475"/>
    </source>
</evidence>
<protein>
    <submittedName>
        <fullName evidence="10">ABC transporter permease</fullName>
    </submittedName>
</protein>
<evidence type="ECO:0000313" key="10">
    <source>
        <dbReference type="EMBL" id="KWV57638.1"/>
    </source>
</evidence>
<name>A0A109JYT9_9BRAD</name>
<keyword evidence="7 8" id="KW-0472">Membrane</keyword>
<dbReference type="InterPro" id="IPR000515">
    <property type="entry name" value="MetI-like"/>
</dbReference>
<dbReference type="InterPro" id="IPR010065">
    <property type="entry name" value="AA_ABC_transptr_permease_3TM"/>
</dbReference>
<dbReference type="InterPro" id="IPR035906">
    <property type="entry name" value="MetI-like_sf"/>
</dbReference>
<evidence type="ECO:0000256" key="5">
    <source>
        <dbReference type="ARBA" id="ARBA00022692"/>
    </source>
</evidence>
<evidence type="ECO:0000256" key="8">
    <source>
        <dbReference type="RuleBase" id="RU363032"/>
    </source>
</evidence>
<dbReference type="GO" id="GO:0006865">
    <property type="term" value="P:amino acid transport"/>
    <property type="evidence" value="ECO:0007669"/>
    <property type="project" value="TreeGrafter"/>
</dbReference>
<dbReference type="CDD" id="cd06261">
    <property type="entry name" value="TM_PBP2"/>
    <property type="match status" value="1"/>
</dbReference>
<dbReference type="InterPro" id="IPR043429">
    <property type="entry name" value="ArtM/GltK/GlnP/TcyL/YhdX-like"/>
</dbReference>
<dbReference type="PANTHER" id="PTHR30614">
    <property type="entry name" value="MEMBRANE COMPONENT OF AMINO ACID ABC TRANSPORTER"/>
    <property type="match status" value="1"/>
</dbReference>
<evidence type="ECO:0000313" key="11">
    <source>
        <dbReference type="Proteomes" id="UP000057737"/>
    </source>
</evidence>
<evidence type="ECO:0000256" key="6">
    <source>
        <dbReference type="ARBA" id="ARBA00022989"/>
    </source>
</evidence>
<feature type="transmembrane region" description="Helical" evidence="8">
    <location>
        <begin position="199"/>
        <end position="221"/>
    </location>
</feature>
<reference evidence="10 11" key="1">
    <citation type="submission" date="2015-11" db="EMBL/GenBank/DDBJ databases">
        <title>Draft Genome Sequence of the Strain BR 10303 (Bradyrhizobium sp.) isolated from nodules of Centrolobium paraense.</title>
        <authorList>
            <person name="Zelli J.E."/>
            <person name="Simoes-Araujo J.L."/>
            <person name="Barauna A.C."/>
            <person name="Silva K."/>
        </authorList>
    </citation>
    <scope>NUCLEOTIDE SEQUENCE [LARGE SCALE GENOMIC DNA]</scope>
    <source>
        <strain evidence="10 11">BR 10303</strain>
    </source>
</reference>
<feature type="domain" description="ABC transmembrane type-1" evidence="9">
    <location>
        <begin position="21"/>
        <end position="218"/>
    </location>
</feature>
<gene>
    <name evidence="10" type="ORF">AS156_38685</name>
</gene>
<feature type="transmembrane region" description="Helical" evidence="8">
    <location>
        <begin position="27"/>
        <end position="48"/>
    </location>
</feature>
<keyword evidence="6 8" id="KW-1133">Transmembrane helix</keyword>
<evidence type="ECO:0000256" key="1">
    <source>
        <dbReference type="ARBA" id="ARBA00004429"/>
    </source>
</evidence>
<dbReference type="PANTHER" id="PTHR30614:SF47">
    <property type="entry name" value="ABC TRANSPORTER PERMEASE"/>
    <property type="match status" value="1"/>
</dbReference>
<keyword evidence="11" id="KW-1185">Reference proteome</keyword>
<proteinExistence type="inferred from homology"/>
<dbReference type="PROSITE" id="PS50928">
    <property type="entry name" value="ABC_TM1"/>
    <property type="match status" value="1"/>
</dbReference>
<dbReference type="SUPFAM" id="SSF161098">
    <property type="entry name" value="MetI-like"/>
    <property type="match status" value="1"/>
</dbReference>
<dbReference type="GO" id="GO:0043190">
    <property type="term" value="C:ATP-binding cassette (ABC) transporter complex"/>
    <property type="evidence" value="ECO:0007669"/>
    <property type="project" value="InterPro"/>
</dbReference>
<dbReference type="Pfam" id="PF00528">
    <property type="entry name" value="BPD_transp_1"/>
    <property type="match status" value="1"/>
</dbReference>
<dbReference type="Gene3D" id="1.10.3720.10">
    <property type="entry name" value="MetI-like"/>
    <property type="match status" value="1"/>
</dbReference>
<evidence type="ECO:0000256" key="2">
    <source>
        <dbReference type="ARBA" id="ARBA00010072"/>
    </source>
</evidence>
<dbReference type="EMBL" id="LNCU01000041">
    <property type="protein sequence ID" value="KWV57638.1"/>
    <property type="molecule type" value="Genomic_DNA"/>
</dbReference>
<keyword evidence="5 8" id="KW-0812">Transmembrane</keyword>
<comment type="subcellular location">
    <subcellularLocation>
        <location evidence="1">Cell inner membrane</location>
        <topology evidence="1">Multi-pass membrane protein</topology>
    </subcellularLocation>
    <subcellularLocation>
        <location evidence="8">Cell membrane</location>
        <topology evidence="8">Multi-pass membrane protein</topology>
    </subcellularLocation>
</comment>
<comment type="similarity">
    <text evidence="2">Belongs to the binding-protein-dependent transport system permease family. HisMQ subfamily.</text>
</comment>
<evidence type="ECO:0000256" key="3">
    <source>
        <dbReference type="ARBA" id="ARBA00022448"/>
    </source>
</evidence>
<dbReference type="AlphaFoldDB" id="A0A109JYT9"/>